<name>A0AAU7UD86_9DEIO</name>
<dbReference type="Pfam" id="PF13439">
    <property type="entry name" value="Glyco_transf_4"/>
    <property type="match status" value="1"/>
</dbReference>
<protein>
    <submittedName>
        <fullName evidence="3">Glycosyltransferase</fullName>
        <ecNumber evidence="3">2.4.-.-</ecNumber>
    </submittedName>
</protein>
<dbReference type="Pfam" id="PF00534">
    <property type="entry name" value="Glycos_transf_1"/>
    <property type="match status" value="1"/>
</dbReference>
<sequence>MMSISKTNGQPKKIRVLHIVGGMDRAGAETWLYNVRKCLSKELIQMDFVVHGNKTYDYEEELTMMGCEFIRCTHAGNPVYYTASLFRALKKRPKYDIIHAHIHYYSGFALVASRLAGIRALVCHSHIDKLASMGKPSLMQKTYQSIMRTLINKLSLAKVAVSQNAGADLFGAKWKPIANDHIIPCGIDITKYKINLDAATTKKQLKLPEESVVIGHVGRLERQKNHTFLLKAFHNARSLNPKLHLLCIGQGSLIDQLKLEADRLGISENVTFTGAANNVTTIMQEAMDGFVFPSLFEGIPLALVEAQAAGLYTIMSDSIPSQAEVYPGSTVRLSLSEPVEIWARHISQIDGSEKTGRQMKALKAIKERGMDVTSTAEKILAIYINLITY</sequence>
<dbReference type="KEGG" id="dsc:ABOD76_07545"/>
<feature type="domain" description="Glycosyl transferase family 1" evidence="1">
    <location>
        <begin position="200"/>
        <end position="325"/>
    </location>
</feature>
<reference evidence="3" key="1">
    <citation type="submission" date="2024-06" db="EMBL/GenBank/DDBJ databases">
        <title>Draft Genome Sequence of Deinococcus sonorensis Type Strain KR-87, a Biofilm Producing Representative of the Genus Deinococcus.</title>
        <authorList>
            <person name="Boren L.S."/>
            <person name="Grosso R.A."/>
            <person name="Hugenberg-Cox A.N."/>
            <person name="Hill J.T.E."/>
            <person name="Albert C.M."/>
            <person name="Tuohy J.M."/>
        </authorList>
    </citation>
    <scope>NUCLEOTIDE SEQUENCE</scope>
    <source>
        <strain evidence="3">KR-87</strain>
    </source>
</reference>
<dbReference type="AlphaFoldDB" id="A0AAU7UD86"/>
<dbReference type="PANTHER" id="PTHR45947">
    <property type="entry name" value="SULFOQUINOVOSYL TRANSFERASE SQD2"/>
    <property type="match status" value="1"/>
</dbReference>
<dbReference type="SUPFAM" id="SSF53756">
    <property type="entry name" value="UDP-Glycosyltransferase/glycogen phosphorylase"/>
    <property type="match status" value="1"/>
</dbReference>
<dbReference type="RefSeq" id="WP_350244200.1">
    <property type="nucleotide sequence ID" value="NZ_CP158299.1"/>
</dbReference>
<feature type="domain" description="Glycosyltransferase subfamily 4-like N-terminal" evidence="2">
    <location>
        <begin position="27"/>
        <end position="190"/>
    </location>
</feature>
<proteinExistence type="predicted"/>
<dbReference type="PANTHER" id="PTHR45947:SF3">
    <property type="entry name" value="SULFOQUINOVOSYL TRANSFERASE SQD2"/>
    <property type="match status" value="1"/>
</dbReference>
<dbReference type="EMBL" id="CP158299">
    <property type="protein sequence ID" value="XBV86147.1"/>
    <property type="molecule type" value="Genomic_DNA"/>
</dbReference>
<evidence type="ECO:0000313" key="3">
    <source>
        <dbReference type="EMBL" id="XBV86147.1"/>
    </source>
</evidence>
<dbReference type="InterPro" id="IPR050194">
    <property type="entry name" value="Glycosyltransferase_grp1"/>
</dbReference>
<dbReference type="Gene3D" id="3.40.50.2000">
    <property type="entry name" value="Glycogen Phosphorylase B"/>
    <property type="match status" value="2"/>
</dbReference>
<evidence type="ECO:0000259" key="2">
    <source>
        <dbReference type="Pfam" id="PF13439"/>
    </source>
</evidence>
<dbReference type="InterPro" id="IPR001296">
    <property type="entry name" value="Glyco_trans_1"/>
</dbReference>
<keyword evidence="3" id="KW-0328">Glycosyltransferase</keyword>
<accession>A0AAU7UD86</accession>
<dbReference type="InterPro" id="IPR028098">
    <property type="entry name" value="Glyco_trans_4-like_N"/>
</dbReference>
<gene>
    <name evidence="3" type="ORF">ABOD76_07545</name>
</gene>
<dbReference type="EC" id="2.4.-.-" evidence="3"/>
<dbReference type="GO" id="GO:0016757">
    <property type="term" value="F:glycosyltransferase activity"/>
    <property type="evidence" value="ECO:0007669"/>
    <property type="project" value="UniProtKB-KW"/>
</dbReference>
<evidence type="ECO:0000259" key="1">
    <source>
        <dbReference type="Pfam" id="PF00534"/>
    </source>
</evidence>
<organism evidence="3">
    <name type="scientific">Deinococcus sonorensis KR-87</name>
    <dbReference type="NCBI Taxonomy" id="694439"/>
    <lineage>
        <taxon>Bacteria</taxon>
        <taxon>Thermotogati</taxon>
        <taxon>Deinococcota</taxon>
        <taxon>Deinococci</taxon>
        <taxon>Deinococcales</taxon>
        <taxon>Deinococcaceae</taxon>
        <taxon>Deinococcus</taxon>
    </lineage>
</organism>
<keyword evidence="3" id="KW-0808">Transferase</keyword>